<dbReference type="Proteomes" id="UP000316517">
    <property type="component" value="Unassembled WGS sequence"/>
</dbReference>
<dbReference type="Gene3D" id="3.40.50.970">
    <property type="match status" value="1"/>
</dbReference>
<dbReference type="NCBIfam" id="NF005507">
    <property type="entry name" value="PRK07119.1"/>
    <property type="match status" value="1"/>
</dbReference>
<reference evidence="4 5" key="1">
    <citation type="submission" date="2019-03" db="EMBL/GenBank/DDBJ databases">
        <title>Metabolic potential of uncultured bacteria and archaea associated with petroleum seepage in deep-sea sediments.</title>
        <authorList>
            <person name="Dong X."/>
            <person name="Hubert C."/>
        </authorList>
    </citation>
    <scope>NUCLEOTIDE SEQUENCE [LARGE SCALE GENOMIC DNA]</scope>
    <source>
        <strain evidence="4">E44_bin3</strain>
    </source>
</reference>
<evidence type="ECO:0000256" key="1">
    <source>
        <dbReference type="ARBA" id="ARBA00023002"/>
    </source>
</evidence>
<dbReference type="GO" id="GO:0016491">
    <property type="term" value="F:oxidoreductase activity"/>
    <property type="evidence" value="ECO:0007669"/>
    <property type="project" value="UniProtKB-KW"/>
</dbReference>
<dbReference type="PANTHER" id="PTHR43088:SF1">
    <property type="entry name" value="SUBUNIT OF PYRUVATE:FLAVODOXIN OXIDOREDUCTASE"/>
    <property type="match status" value="1"/>
</dbReference>
<sequence>MSGNEALAEAAVRAGCHYYFGYPITPQSEIPAYMARRMRQVGGVFLQAESEIAAINMVYGAAAAGARAVTSSSSPGISLKQEGISYLAGAQLPAVIVNIMRGGPGLGNIAPAQGDYFQATRGGGHGDYHTIVLAPESVQEMADLTFLAFDLADKYRNPVIVLADAILGQMMEGVEFKEALTRKKMKKDWAVSGAKGRKPNLIRSLYLQEGVLEEHNRKLQKKYARMTRQEIRYELANGRGAEILLIAYGSMARISREVVNRLAEEKIRVALLRPVTLWPFPYEAVEELAHQVKFAFVVELSEGQMLEDVKLAVGKEIPVHFYGRLGGGVPSPLEVLEKVKEKINSDHRK</sequence>
<dbReference type="SUPFAM" id="SSF52518">
    <property type="entry name" value="Thiamin diphosphate-binding fold (THDP-binding)"/>
    <property type="match status" value="1"/>
</dbReference>
<evidence type="ECO:0000313" key="4">
    <source>
        <dbReference type="EMBL" id="TET30598.1"/>
    </source>
</evidence>
<gene>
    <name evidence="4" type="primary">vorB</name>
    <name evidence="4" type="ORF">E3J68_00535</name>
</gene>
<dbReference type="InterPro" id="IPR033412">
    <property type="entry name" value="PFOR_II"/>
</dbReference>
<evidence type="ECO:0000259" key="2">
    <source>
        <dbReference type="Pfam" id="PF01855"/>
    </source>
</evidence>
<dbReference type="CDD" id="cd07034">
    <property type="entry name" value="TPP_PYR_PFOR_IOR-alpha_like"/>
    <property type="match status" value="1"/>
</dbReference>
<dbReference type="Pfam" id="PF01855">
    <property type="entry name" value="POR_N"/>
    <property type="match status" value="1"/>
</dbReference>
<organism evidence="4 5">
    <name type="scientific">Aerophobetes bacterium</name>
    <dbReference type="NCBI Taxonomy" id="2030807"/>
    <lineage>
        <taxon>Bacteria</taxon>
        <taxon>Candidatus Aerophobota</taxon>
    </lineage>
</organism>
<dbReference type="InterPro" id="IPR009014">
    <property type="entry name" value="Transketo_C/PFOR_II"/>
</dbReference>
<protein>
    <submittedName>
        <fullName evidence="4">3-methyl-2-oxobutanoate dehydrogenase subunit VorB</fullName>
    </submittedName>
</protein>
<evidence type="ECO:0000259" key="3">
    <source>
        <dbReference type="Pfam" id="PF17147"/>
    </source>
</evidence>
<dbReference type="SUPFAM" id="SSF52922">
    <property type="entry name" value="TK C-terminal domain-like"/>
    <property type="match status" value="1"/>
</dbReference>
<dbReference type="Pfam" id="PF17147">
    <property type="entry name" value="PFOR_II"/>
    <property type="match status" value="1"/>
</dbReference>
<comment type="caution">
    <text evidence="4">The sequence shown here is derived from an EMBL/GenBank/DDBJ whole genome shotgun (WGS) entry which is preliminary data.</text>
</comment>
<feature type="domain" description="Pyruvate flavodoxin/ferredoxin oxidoreductase pyrimidine binding" evidence="2">
    <location>
        <begin position="9"/>
        <end position="197"/>
    </location>
</feature>
<accession>A0A523TJV6</accession>
<dbReference type="EMBL" id="SOJT01000032">
    <property type="protein sequence ID" value="TET30598.1"/>
    <property type="molecule type" value="Genomic_DNA"/>
</dbReference>
<dbReference type="PANTHER" id="PTHR43088">
    <property type="entry name" value="SUBUNIT OF PYRUVATE:FLAVODOXIN OXIDOREDUCTASE-RELATED"/>
    <property type="match status" value="1"/>
</dbReference>
<keyword evidence="1" id="KW-0560">Oxidoreductase</keyword>
<dbReference type="InterPro" id="IPR029061">
    <property type="entry name" value="THDP-binding"/>
</dbReference>
<dbReference type="Gene3D" id="3.40.50.920">
    <property type="match status" value="1"/>
</dbReference>
<feature type="domain" description="Pyruvate:ferredoxin oxidoreductase core" evidence="3">
    <location>
        <begin position="241"/>
        <end position="334"/>
    </location>
</feature>
<dbReference type="InterPro" id="IPR052368">
    <property type="entry name" value="2-oxoacid_oxidoreductase"/>
</dbReference>
<evidence type="ECO:0000313" key="5">
    <source>
        <dbReference type="Proteomes" id="UP000316517"/>
    </source>
</evidence>
<dbReference type="InterPro" id="IPR002880">
    <property type="entry name" value="Pyrv_Fd/Flavodoxin_OxRdtase_N"/>
</dbReference>
<proteinExistence type="predicted"/>
<dbReference type="AlphaFoldDB" id="A0A523TJV6"/>
<name>A0A523TJV6_UNCAE</name>